<dbReference type="PANTHER" id="PTHR31973:SF189">
    <property type="entry name" value="TRANSPOSASE, MUDR, PLANT, MULE TRANSPOSASE DOMAIN PROTEIN-RELATED"/>
    <property type="match status" value="1"/>
</dbReference>
<keyword evidence="2" id="KW-1185">Reference proteome</keyword>
<accession>A0AAF0ZLT3</accession>
<reference evidence="1" key="1">
    <citation type="submission" date="2023-08" db="EMBL/GenBank/DDBJ databases">
        <title>A de novo genome assembly of Solanum verrucosum Schlechtendal, a Mexican diploid species geographically isolated from the other diploid A-genome species in potato relatives.</title>
        <authorList>
            <person name="Hosaka K."/>
        </authorList>
    </citation>
    <scope>NUCLEOTIDE SEQUENCE</scope>
    <source>
        <tissue evidence="1">Young leaves</tissue>
    </source>
</reference>
<gene>
    <name evidence="1" type="ORF">MTR67_034924</name>
</gene>
<protein>
    <recommendedName>
        <fullName evidence="3">MULE transposase domain-containing protein</fullName>
    </recommendedName>
</protein>
<proteinExistence type="predicted"/>
<dbReference type="Proteomes" id="UP001234989">
    <property type="component" value="Chromosome 8"/>
</dbReference>
<evidence type="ECO:0000313" key="2">
    <source>
        <dbReference type="Proteomes" id="UP001234989"/>
    </source>
</evidence>
<evidence type="ECO:0008006" key="3">
    <source>
        <dbReference type="Google" id="ProtNLM"/>
    </source>
</evidence>
<dbReference type="PANTHER" id="PTHR31973">
    <property type="entry name" value="POLYPROTEIN, PUTATIVE-RELATED"/>
    <property type="match status" value="1"/>
</dbReference>
<dbReference type="AlphaFoldDB" id="A0AAF0ZLT3"/>
<name>A0AAF0ZLT3_SOLVR</name>
<organism evidence="1 2">
    <name type="scientific">Solanum verrucosum</name>
    <dbReference type="NCBI Taxonomy" id="315347"/>
    <lineage>
        <taxon>Eukaryota</taxon>
        <taxon>Viridiplantae</taxon>
        <taxon>Streptophyta</taxon>
        <taxon>Embryophyta</taxon>
        <taxon>Tracheophyta</taxon>
        <taxon>Spermatophyta</taxon>
        <taxon>Magnoliopsida</taxon>
        <taxon>eudicotyledons</taxon>
        <taxon>Gunneridae</taxon>
        <taxon>Pentapetalae</taxon>
        <taxon>asterids</taxon>
        <taxon>lamiids</taxon>
        <taxon>Solanales</taxon>
        <taxon>Solanaceae</taxon>
        <taxon>Solanoideae</taxon>
        <taxon>Solaneae</taxon>
        <taxon>Solanum</taxon>
    </lineage>
</organism>
<evidence type="ECO:0000313" key="1">
    <source>
        <dbReference type="EMBL" id="WMV41539.1"/>
    </source>
</evidence>
<sequence length="180" mass="20839">MKVDLHIVVDINVSEAKCKKAKRKIIETLDSSFVDSYNKLEGYAIELRSCNLGSDIVIDLSKEALSNDKVIKRTWTWFMKHSLELQNGEGLTFISDMHKGLFDVVSTLLPEAHPRYCARHIEANWCKRWGKESLNAWILEARYKPIIGMLEDIRVKIMKKLAAKEVVVRKWKDDEFSLKS</sequence>
<dbReference type="EMBL" id="CP133619">
    <property type="protein sequence ID" value="WMV41539.1"/>
    <property type="molecule type" value="Genomic_DNA"/>
</dbReference>